<dbReference type="Proteomes" id="UP001197214">
    <property type="component" value="Unassembled WGS sequence"/>
</dbReference>
<evidence type="ECO:0000313" key="1">
    <source>
        <dbReference type="EMBL" id="MBW4331722.1"/>
    </source>
</evidence>
<sequence length="286" mass="32110">MITIVFDKNLMRAPAMEEFLAMDRNHAVAFSDWTIIEMQKKNALTTSRESLSIAAKFPNQVFALRPVGDILDDQIRSKDDAIMLIDYGESVRLGQLAADLRRIPPPEHLRPTIKEAEAYASTMIERLHNEVVDWEDALVSAAGVFTREERRAIAMQQTVSDATRRKAIDLLLESTRNFMIDNQQKQGSKPMKVKDAMSMFGFRYSLCVLIHTLAWIGEGAGRGKKVDKRVNDAIDLQVAAVGTFFEGVLSRDKQVANTPSAARSILRAWGAYVGKDWQHPDWAGES</sequence>
<accession>A0ABS6XND0</accession>
<proteinExistence type="predicted"/>
<protein>
    <submittedName>
        <fullName evidence="1">Uncharacterized protein</fullName>
    </submittedName>
</protein>
<dbReference type="RefSeq" id="WP_219238839.1">
    <property type="nucleotide sequence ID" value="NZ_JAHWZX010000012.1"/>
</dbReference>
<comment type="caution">
    <text evidence="1">The sequence shown here is derived from an EMBL/GenBank/DDBJ whole genome shotgun (WGS) entry which is preliminary data.</text>
</comment>
<evidence type="ECO:0000313" key="2">
    <source>
        <dbReference type="Proteomes" id="UP001197214"/>
    </source>
</evidence>
<reference evidence="1 2" key="1">
    <citation type="submission" date="2021-07" db="EMBL/GenBank/DDBJ databases">
        <title>Stakelama flava sp. nov., a novel endophytic bacterium isolated from branch of Kandelia candel.</title>
        <authorList>
            <person name="Tuo L."/>
        </authorList>
    </citation>
    <scope>NUCLEOTIDE SEQUENCE [LARGE SCALE GENOMIC DNA]</scope>
    <source>
        <strain evidence="1 2">CBK3Z-3</strain>
    </source>
</reference>
<dbReference type="EMBL" id="JAHWZX010000012">
    <property type="protein sequence ID" value="MBW4331722.1"/>
    <property type="molecule type" value="Genomic_DNA"/>
</dbReference>
<organism evidence="1 2">
    <name type="scientific">Stakelama flava</name>
    <dbReference type="NCBI Taxonomy" id="2860338"/>
    <lineage>
        <taxon>Bacteria</taxon>
        <taxon>Pseudomonadati</taxon>
        <taxon>Pseudomonadota</taxon>
        <taxon>Alphaproteobacteria</taxon>
        <taxon>Sphingomonadales</taxon>
        <taxon>Sphingomonadaceae</taxon>
        <taxon>Stakelama</taxon>
    </lineage>
</organism>
<keyword evidence="2" id="KW-1185">Reference proteome</keyword>
<gene>
    <name evidence="1" type="ORF">KY084_12660</name>
</gene>
<name>A0ABS6XND0_9SPHN</name>